<dbReference type="EMBL" id="MT631534">
    <property type="protein sequence ID" value="QNO53224.1"/>
    <property type="molecule type" value="Genomic_DNA"/>
</dbReference>
<proteinExistence type="predicted"/>
<name>A0A7G9YYZ0_9EURY</name>
<sequence>MSIKSLDKILTVILLIAIITALAATVYVIVTLKKGEEFTEFYILGPGGKAADYPTDLSAGEKGEVIVGVVNHEYENVSYLFRVMLENRTIGERSFQLAHNETLEFPFMFTVEEKGRKKLEFILFEEGQGEDEGAAMPYRELHLWINVR</sequence>
<dbReference type="Pfam" id="PF07760">
    <property type="entry name" value="DUF1616"/>
    <property type="match status" value="1"/>
</dbReference>
<feature type="domain" description="DUF1616" evidence="1">
    <location>
        <begin position="5"/>
        <end position="146"/>
    </location>
</feature>
<evidence type="ECO:0000313" key="2">
    <source>
        <dbReference type="EMBL" id="QNO53224.1"/>
    </source>
</evidence>
<gene>
    <name evidence="2" type="ORF">HNLOENAD_00024</name>
</gene>
<protein>
    <recommendedName>
        <fullName evidence="1">DUF1616 domain-containing protein</fullName>
    </recommendedName>
</protein>
<dbReference type="AlphaFoldDB" id="A0A7G9YYZ0"/>
<reference evidence="2" key="1">
    <citation type="submission" date="2020-06" db="EMBL/GenBank/DDBJ databases">
        <title>Unique genomic features of the anaerobic methanotrophic archaea.</title>
        <authorList>
            <person name="Chadwick G.L."/>
            <person name="Skennerton C.T."/>
            <person name="Laso-Perez R."/>
            <person name="Leu A.O."/>
            <person name="Speth D.R."/>
            <person name="Yu H."/>
            <person name="Morgan-Lang C."/>
            <person name="Hatzenpichler R."/>
            <person name="Goudeau D."/>
            <person name="Malmstrom R."/>
            <person name="Brazelton W.J."/>
            <person name="Woyke T."/>
            <person name="Hallam S.J."/>
            <person name="Tyson G.W."/>
            <person name="Wegener G."/>
            <person name="Boetius A."/>
            <person name="Orphan V."/>
        </authorList>
    </citation>
    <scope>NUCLEOTIDE SEQUENCE</scope>
</reference>
<dbReference type="InterPro" id="IPR011674">
    <property type="entry name" value="DUF1616"/>
</dbReference>
<accession>A0A7G9YYZ0</accession>
<organism evidence="2">
    <name type="scientific">Candidatus Methanophagaceae archaeon ANME-1 ERB6</name>
    <dbReference type="NCBI Taxonomy" id="2759912"/>
    <lineage>
        <taxon>Archaea</taxon>
        <taxon>Methanobacteriati</taxon>
        <taxon>Methanobacteriota</taxon>
        <taxon>Stenosarchaea group</taxon>
        <taxon>Methanomicrobia</taxon>
        <taxon>Candidatus Methanophagales</taxon>
        <taxon>Candidatus Methanophagaceae</taxon>
    </lineage>
</organism>
<evidence type="ECO:0000259" key="1">
    <source>
        <dbReference type="Pfam" id="PF07760"/>
    </source>
</evidence>